<sequence length="443" mass="47354">MQDAIQRRILASETRAELKGSLVAWIGLTVVTAFAATEFATVAGAGFDWWLAAMAVFLAGWLIAWARFVLKPPRDQAILERWIPGAKAGMTLCNIATAGSVWVFLPVSGPELRALMIVLYAWYLIVQFAAATEATQVLRSAVLLVLGSLTAWLLIERPPYFLPLSLFLPLFGATLIAIRRFVRQAVVKETAARAAAEEARRELDAALAVVARERDAKTQFIRAASHDLQQPLQAAALFLDRVRPGGRAAEQLPLLGGLRQALTGARSLVASMLEHLKLEGGAIRPQIAEVTAGDVFDRVLLTQELAAAAAGIRIKLAGASVGFSADPALLARAIENLVANAIRHSGGRRILLGARRREGEAWFWVVDDGRGLGTADEARIFQPFEQGAHVGETGGFGLGLASTQGLVGLMGGRCGVRSGLTRGAAFYIRLPVAALEEAVRCAA</sequence>
<comment type="caution">
    <text evidence="9">The sequence shown here is derived from an EMBL/GenBank/DDBJ whole genome shotgun (WGS) entry which is preliminary data.</text>
</comment>
<comment type="catalytic activity">
    <reaction evidence="1">
        <text>ATP + protein L-histidine = ADP + protein N-phospho-L-histidine.</text>
        <dbReference type="EC" id="2.7.13.3"/>
    </reaction>
</comment>
<keyword evidence="5 9" id="KW-0418">Kinase</keyword>
<dbReference type="Pfam" id="PF02518">
    <property type="entry name" value="HATPase_c"/>
    <property type="match status" value="1"/>
</dbReference>
<evidence type="ECO:0000256" key="1">
    <source>
        <dbReference type="ARBA" id="ARBA00000085"/>
    </source>
</evidence>
<name>A0ABW4I0R9_9SPHN</name>
<accession>A0ABW4I0R9</accession>
<dbReference type="InterPro" id="IPR036890">
    <property type="entry name" value="HATPase_C_sf"/>
</dbReference>
<dbReference type="InterPro" id="IPR003661">
    <property type="entry name" value="HisK_dim/P_dom"/>
</dbReference>
<dbReference type="PRINTS" id="PR00344">
    <property type="entry name" value="BCTRLSENSOR"/>
</dbReference>
<feature type="transmembrane region" description="Helical" evidence="7">
    <location>
        <begin position="21"/>
        <end position="43"/>
    </location>
</feature>
<evidence type="ECO:0000256" key="7">
    <source>
        <dbReference type="SAM" id="Phobius"/>
    </source>
</evidence>
<keyword evidence="7" id="KW-1133">Transmembrane helix</keyword>
<keyword evidence="6" id="KW-0902">Two-component regulatory system</keyword>
<dbReference type="InterPro" id="IPR003594">
    <property type="entry name" value="HATPase_dom"/>
</dbReference>
<evidence type="ECO:0000256" key="3">
    <source>
        <dbReference type="ARBA" id="ARBA00022553"/>
    </source>
</evidence>
<evidence type="ECO:0000256" key="5">
    <source>
        <dbReference type="ARBA" id="ARBA00022777"/>
    </source>
</evidence>
<feature type="transmembrane region" description="Helical" evidence="7">
    <location>
        <begin position="49"/>
        <end position="70"/>
    </location>
</feature>
<feature type="domain" description="Histidine kinase" evidence="8">
    <location>
        <begin position="223"/>
        <end position="434"/>
    </location>
</feature>
<dbReference type="InterPro" id="IPR004358">
    <property type="entry name" value="Sig_transdc_His_kin-like_C"/>
</dbReference>
<evidence type="ECO:0000313" key="9">
    <source>
        <dbReference type="EMBL" id="MFD1610998.1"/>
    </source>
</evidence>
<dbReference type="InterPro" id="IPR036097">
    <property type="entry name" value="HisK_dim/P_sf"/>
</dbReference>
<feature type="transmembrane region" description="Helical" evidence="7">
    <location>
        <begin position="161"/>
        <end position="178"/>
    </location>
</feature>
<evidence type="ECO:0000256" key="6">
    <source>
        <dbReference type="ARBA" id="ARBA00023012"/>
    </source>
</evidence>
<dbReference type="CDD" id="cd00075">
    <property type="entry name" value="HATPase"/>
    <property type="match status" value="1"/>
</dbReference>
<proteinExistence type="predicted"/>
<keyword evidence="7" id="KW-0472">Membrane</keyword>
<feature type="transmembrane region" description="Helical" evidence="7">
    <location>
        <begin position="111"/>
        <end position="130"/>
    </location>
</feature>
<gene>
    <name evidence="9" type="ORF">ACFSCW_04195</name>
</gene>
<dbReference type="SUPFAM" id="SSF55874">
    <property type="entry name" value="ATPase domain of HSP90 chaperone/DNA topoisomerase II/histidine kinase"/>
    <property type="match status" value="1"/>
</dbReference>
<dbReference type="SMART" id="SM00388">
    <property type="entry name" value="HisKA"/>
    <property type="match status" value="1"/>
</dbReference>
<keyword evidence="4" id="KW-0808">Transferase</keyword>
<dbReference type="GO" id="GO:0016301">
    <property type="term" value="F:kinase activity"/>
    <property type="evidence" value="ECO:0007669"/>
    <property type="project" value="UniProtKB-KW"/>
</dbReference>
<dbReference type="PROSITE" id="PS50109">
    <property type="entry name" value="HIS_KIN"/>
    <property type="match status" value="1"/>
</dbReference>
<reference evidence="10" key="1">
    <citation type="journal article" date="2019" name="Int. J. Syst. Evol. Microbiol.">
        <title>The Global Catalogue of Microorganisms (GCM) 10K type strain sequencing project: providing services to taxonomists for standard genome sequencing and annotation.</title>
        <authorList>
            <consortium name="The Broad Institute Genomics Platform"/>
            <consortium name="The Broad Institute Genome Sequencing Center for Infectious Disease"/>
            <person name="Wu L."/>
            <person name="Ma J."/>
        </authorList>
    </citation>
    <scope>NUCLEOTIDE SEQUENCE [LARGE SCALE GENOMIC DNA]</scope>
    <source>
        <strain evidence="10">CGMCC 1.16275</strain>
    </source>
</reference>
<keyword evidence="10" id="KW-1185">Reference proteome</keyword>
<dbReference type="EMBL" id="JBHUDY010000001">
    <property type="protein sequence ID" value="MFD1610998.1"/>
    <property type="molecule type" value="Genomic_DNA"/>
</dbReference>
<feature type="transmembrane region" description="Helical" evidence="7">
    <location>
        <begin position="82"/>
        <end position="105"/>
    </location>
</feature>
<evidence type="ECO:0000313" key="10">
    <source>
        <dbReference type="Proteomes" id="UP001597115"/>
    </source>
</evidence>
<organism evidence="9 10">
    <name type="scientific">Sphingomonas tabacisoli</name>
    <dbReference type="NCBI Taxonomy" id="2249466"/>
    <lineage>
        <taxon>Bacteria</taxon>
        <taxon>Pseudomonadati</taxon>
        <taxon>Pseudomonadota</taxon>
        <taxon>Alphaproteobacteria</taxon>
        <taxon>Sphingomonadales</taxon>
        <taxon>Sphingomonadaceae</taxon>
        <taxon>Sphingomonas</taxon>
    </lineage>
</organism>
<dbReference type="SMART" id="SM00387">
    <property type="entry name" value="HATPase_c"/>
    <property type="match status" value="1"/>
</dbReference>
<keyword evidence="3" id="KW-0597">Phosphoprotein</keyword>
<dbReference type="PANTHER" id="PTHR43711:SF1">
    <property type="entry name" value="HISTIDINE KINASE 1"/>
    <property type="match status" value="1"/>
</dbReference>
<dbReference type="SUPFAM" id="SSF47384">
    <property type="entry name" value="Homodimeric domain of signal transducing histidine kinase"/>
    <property type="match status" value="1"/>
</dbReference>
<dbReference type="InterPro" id="IPR005467">
    <property type="entry name" value="His_kinase_dom"/>
</dbReference>
<dbReference type="RefSeq" id="WP_380887205.1">
    <property type="nucleotide sequence ID" value="NZ_JBHUDY010000001.1"/>
</dbReference>
<keyword evidence="7" id="KW-0812">Transmembrane</keyword>
<dbReference type="InterPro" id="IPR050736">
    <property type="entry name" value="Sensor_HK_Regulatory"/>
</dbReference>
<dbReference type="Gene3D" id="3.30.565.10">
    <property type="entry name" value="Histidine kinase-like ATPase, C-terminal domain"/>
    <property type="match status" value="1"/>
</dbReference>
<dbReference type="Proteomes" id="UP001597115">
    <property type="component" value="Unassembled WGS sequence"/>
</dbReference>
<dbReference type="Gene3D" id="1.10.287.130">
    <property type="match status" value="1"/>
</dbReference>
<dbReference type="PANTHER" id="PTHR43711">
    <property type="entry name" value="TWO-COMPONENT HISTIDINE KINASE"/>
    <property type="match status" value="1"/>
</dbReference>
<dbReference type="EC" id="2.7.13.3" evidence="2"/>
<dbReference type="CDD" id="cd00082">
    <property type="entry name" value="HisKA"/>
    <property type="match status" value="1"/>
</dbReference>
<evidence type="ECO:0000256" key="4">
    <source>
        <dbReference type="ARBA" id="ARBA00022679"/>
    </source>
</evidence>
<evidence type="ECO:0000259" key="8">
    <source>
        <dbReference type="PROSITE" id="PS50109"/>
    </source>
</evidence>
<evidence type="ECO:0000256" key="2">
    <source>
        <dbReference type="ARBA" id="ARBA00012438"/>
    </source>
</evidence>
<feature type="transmembrane region" description="Helical" evidence="7">
    <location>
        <begin position="137"/>
        <end position="155"/>
    </location>
</feature>
<protein>
    <recommendedName>
        <fullName evidence="2">histidine kinase</fullName>
        <ecNumber evidence="2">2.7.13.3</ecNumber>
    </recommendedName>
</protein>